<dbReference type="RefSeq" id="WP_191176872.1">
    <property type="nucleotide sequence ID" value="NZ_JACWMW010000004.1"/>
</dbReference>
<name>A0ABR7X8W6_9SPHI</name>
<evidence type="ECO:0000313" key="3">
    <source>
        <dbReference type="EMBL" id="MBD1387019.1"/>
    </source>
</evidence>
<feature type="transmembrane region" description="Helical" evidence="1">
    <location>
        <begin position="258"/>
        <end position="275"/>
    </location>
</feature>
<keyword evidence="1" id="KW-0812">Transmembrane</keyword>
<dbReference type="EMBL" id="JACWMW010000004">
    <property type="protein sequence ID" value="MBD1387019.1"/>
    <property type="molecule type" value="Genomic_DNA"/>
</dbReference>
<dbReference type="InterPro" id="IPR025646">
    <property type="entry name" value="DUF4350"/>
</dbReference>
<feature type="domain" description="DUF4350" evidence="2">
    <location>
        <begin position="38"/>
        <end position="213"/>
    </location>
</feature>
<organism evidence="3 4">
    <name type="scientific">Mucilaginibacter rigui</name>
    <dbReference type="NCBI Taxonomy" id="534635"/>
    <lineage>
        <taxon>Bacteria</taxon>
        <taxon>Pseudomonadati</taxon>
        <taxon>Bacteroidota</taxon>
        <taxon>Sphingobacteriia</taxon>
        <taxon>Sphingobacteriales</taxon>
        <taxon>Sphingobacteriaceae</taxon>
        <taxon>Mucilaginibacter</taxon>
    </lineage>
</organism>
<keyword evidence="4" id="KW-1185">Reference proteome</keyword>
<gene>
    <name evidence="3" type="ORF">IDJ75_17160</name>
</gene>
<evidence type="ECO:0000313" key="4">
    <source>
        <dbReference type="Proteomes" id="UP000618754"/>
    </source>
</evidence>
<evidence type="ECO:0000256" key="1">
    <source>
        <dbReference type="SAM" id="Phobius"/>
    </source>
</evidence>
<proteinExistence type="predicted"/>
<keyword evidence="1" id="KW-1133">Transmembrane helix</keyword>
<dbReference type="Proteomes" id="UP000618754">
    <property type="component" value="Unassembled WGS sequence"/>
</dbReference>
<dbReference type="Pfam" id="PF14258">
    <property type="entry name" value="DUF4350"/>
    <property type="match status" value="1"/>
</dbReference>
<comment type="caution">
    <text evidence="3">The sequence shown here is derived from an EMBL/GenBank/DDBJ whole genome shotgun (WGS) entry which is preliminary data.</text>
</comment>
<evidence type="ECO:0000259" key="2">
    <source>
        <dbReference type="Pfam" id="PF14258"/>
    </source>
</evidence>
<keyword evidence="1" id="KW-0472">Membrane</keyword>
<reference evidence="3 4" key="1">
    <citation type="submission" date="2020-09" db="EMBL/GenBank/DDBJ databases">
        <title>Novel species of Mucilaginibacter isolated from a glacier on the Tibetan Plateau.</title>
        <authorList>
            <person name="Liu Q."/>
            <person name="Xin Y.-H."/>
        </authorList>
    </citation>
    <scope>NUCLEOTIDE SEQUENCE [LARGE SCALE GENOMIC DNA]</scope>
    <source>
        <strain evidence="3 4">CGMCC 1.13878</strain>
    </source>
</reference>
<protein>
    <submittedName>
        <fullName evidence="3">DUF4350 domain-containing protein</fullName>
    </submittedName>
</protein>
<accession>A0ABR7X8W6</accession>
<sequence>MKDFKIYISVGSALLLIYLVAQFNRPNPVNWATTLSYNDKIPYGTYVFYNRLKDIFPGAQVKNISRSPYDVFTNGNLTGGSYIVIAQNATFSKIDFKAMVKYISAGNSVFISAFNFDGYISDSLKLETGVEYDKKNQGLNFTNPQLKKAAGYKFDNNISSQYFSKFDTARGTSISQNQYGKSNYLRFKFGKGSLFLFANPQILTNYSLLKPNGSEYPAKVLSYLPVTENIYWDLYQNHDVSADQSPMRVFFNNPGLQWAYYISLASLLLFVIYEIKRRQRIIPVIEPLKNATVEFVSVVGQVYYEQRDNSNIAAKKIVYFGEHLRNVFGLKTGNYNNDFLVSFINKTGVDESLARDLVSHINYMSQQSRVSDHELIVLNQLIEKFYIQSGSYGK</sequence>